<dbReference type="Gene3D" id="3.40.50.150">
    <property type="entry name" value="Vaccinia Virus protein VP39"/>
    <property type="match status" value="1"/>
</dbReference>
<evidence type="ECO:0008006" key="5">
    <source>
        <dbReference type="Google" id="ProtNLM"/>
    </source>
</evidence>
<dbReference type="Pfam" id="PF05063">
    <property type="entry name" value="MT-A70"/>
    <property type="match status" value="1"/>
</dbReference>
<dbReference type="GO" id="GO:0003676">
    <property type="term" value="F:nucleic acid binding"/>
    <property type="evidence" value="ECO:0007669"/>
    <property type="project" value="InterPro"/>
</dbReference>
<dbReference type="SUPFAM" id="SSF53335">
    <property type="entry name" value="S-adenosyl-L-methionine-dependent methyltransferases"/>
    <property type="match status" value="1"/>
</dbReference>
<dbReference type="PANTHER" id="PTHR12829:SF4">
    <property type="entry name" value="N(6)-ADENINE-SPECIFIC METHYLTRANSFERASE METTL4"/>
    <property type="match status" value="1"/>
</dbReference>
<dbReference type="InterPro" id="IPR029063">
    <property type="entry name" value="SAM-dependent_MTases_sf"/>
</dbReference>
<dbReference type="PANTHER" id="PTHR12829">
    <property type="entry name" value="N6-ADENOSINE-METHYLTRANSFERASE"/>
    <property type="match status" value="1"/>
</dbReference>
<dbReference type="PROSITE" id="PS00092">
    <property type="entry name" value="N6_MTASE"/>
    <property type="match status" value="1"/>
</dbReference>
<dbReference type="eggNOG" id="KOG2356">
    <property type="taxonomic scope" value="Eukaryota"/>
</dbReference>
<name>W2S2H5_CYPE1</name>
<feature type="region of interest" description="Disordered" evidence="2">
    <location>
        <begin position="33"/>
        <end position="55"/>
    </location>
</feature>
<proteinExistence type="inferred from homology"/>
<dbReference type="Proteomes" id="UP000030752">
    <property type="component" value="Unassembled WGS sequence"/>
</dbReference>
<dbReference type="PROSITE" id="PS51143">
    <property type="entry name" value="MT_A70"/>
    <property type="match status" value="1"/>
</dbReference>
<dbReference type="InParanoid" id="W2S2H5"/>
<evidence type="ECO:0000313" key="4">
    <source>
        <dbReference type="Proteomes" id="UP000030752"/>
    </source>
</evidence>
<organism evidence="3 4">
    <name type="scientific">Cyphellophora europaea (strain CBS 101466)</name>
    <name type="common">Phialophora europaea</name>
    <dbReference type="NCBI Taxonomy" id="1220924"/>
    <lineage>
        <taxon>Eukaryota</taxon>
        <taxon>Fungi</taxon>
        <taxon>Dikarya</taxon>
        <taxon>Ascomycota</taxon>
        <taxon>Pezizomycotina</taxon>
        <taxon>Eurotiomycetes</taxon>
        <taxon>Chaetothyriomycetidae</taxon>
        <taxon>Chaetothyriales</taxon>
        <taxon>Cyphellophoraceae</taxon>
        <taxon>Cyphellophora</taxon>
    </lineage>
</organism>
<protein>
    <recommendedName>
        <fullName evidence="5">MT-A70-domain-containing protein</fullName>
    </recommendedName>
</protein>
<dbReference type="GO" id="GO:0005634">
    <property type="term" value="C:nucleus"/>
    <property type="evidence" value="ECO:0007669"/>
    <property type="project" value="TreeGrafter"/>
</dbReference>
<dbReference type="GeneID" id="19971449"/>
<dbReference type="VEuPathDB" id="FungiDB:HMPREF1541_04110"/>
<dbReference type="OrthoDB" id="61116at2759"/>
<evidence type="ECO:0000313" key="3">
    <source>
        <dbReference type="EMBL" id="ETN42169.1"/>
    </source>
</evidence>
<keyword evidence="4" id="KW-1185">Reference proteome</keyword>
<evidence type="ECO:0000256" key="1">
    <source>
        <dbReference type="PROSITE-ProRule" id="PRU00489"/>
    </source>
</evidence>
<dbReference type="HOGENOM" id="CLU_027091_4_1_1"/>
<comment type="similarity">
    <text evidence="1">Belongs to the MT-A70-like family.</text>
</comment>
<gene>
    <name evidence="3" type="ORF">HMPREF1541_04110</name>
</gene>
<dbReference type="RefSeq" id="XP_008716678.1">
    <property type="nucleotide sequence ID" value="XM_008718456.1"/>
</dbReference>
<dbReference type="AlphaFoldDB" id="W2S2H5"/>
<dbReference type="GO" id="GO:0008168">
    <property type="term" value="F:methyltransferase activity"/>
    <property type="evidence" value="ECO:0007669"/>
    <property type="project" value="InterPro"/>
</dbReference>
<dbReference type="GO" id="GO:0032259">
    <property type="term" value="P:methylation"/>
    <property type="evidence" value="ECO:0007669"/>
    <property type="project" value="InterPro"/>
</dbReference>
<dbReference type="EMBL" id="KB822719">
    <property type="protein sequence ID" value="ETN42169.1"/>
    <property type="molecule type" value="Genomic_DNA"/>
</dbReference>
<evidence type="ECO:0000256" key="2">
    <source>
        <dbReference type="SAM" id="MobiDB-lite"/>
    </source>
</evidence>
<dbReference type="STRING" id="1220924.W2S2H5"/>
<accession>W2S2H5</accession>
<dbReference type="InterPro" id="IPR002052">
    <property type="entry name" value="DNA_methylase_N6_adenine_CS"/>
</dbReference>
<dbReference type="InterPro" id="IPR007757">
    <property type="entry name" value="MT-A70-like"/>
</dbReference>
<sequence>MFTTVSACYDATCVILVDIPNSIEDAQASALRIKSSPPPFQPYSSTDPKGEKLAKHLSGIDPDRLARKRLREAELVSALAVCRARFGGYGIPWCLPRNVSEPGKRYDDYDGSIKDGRKDQALRVPLILSPLDGANRFEKQSEIQDILVVNPSPSQTRLEVGQSKYFIPPQTAFVMSSVKHGMYAFNALGKSFDLVVLDPPWSNRSVRRSTAYRTHENQAEDPFIQTLPILKSHLNADGLVAVWVTNKDAVQTSVVEALLSLDLHLKAEWTWLKITAEGQPVTSIHGVWRQPYETLLVFASAASCKNIPRKILLAVPDVHSRKPSLKRLFEQLLPLRYEALELFARSLTAGWWSWGDQVLKFQDVDQWAE</sequence>
<reference evidence="3 4" key="1">
    <citation type="submission" date="2013-03" db="EMBL/GenBank/DDBJ databases">
        <title>The Genome Sequence of Phialophora europaea CBS 101466.</title>
        <authorList>
            <consortium name="The Broad Institute Genomics Platform"/>
            <person name="Cuomo C."/>
            <person name="de Hoog S."/>
            <person name="Gorbushina A."/>
            <person name="Walker B."/>
            <person name="Young S.K."/>
            <person name="Zeng Q."/>
            <person name="Gargeya S."/>
            <person name="Fitzgerald M."/>
            <person name="Haas B."/>
            <person name="Abouelleil A."/>
            <person name="Allen A.W."/>
            <person name="Alvarado L."/>
            <person name="Arachchi H.M."/>
            <person name="Berlin A.M."/>
            <person name="Chapman S.B."/>
            <person name="Gainer-Dewar J."/>
            <person name="Goldberg J."/>
            <person name="Griggs A."/>
            <person name="Gujja S."/>
            <person name="Hansen M."/>
            <person name="Howarth C."/>
            <person name="Imamovic A."/>
            <person name="Ireland A."/>
            <person name="Larimer J."/>
            <person name="McCowan C."/>
            <person name="Murphy C."/>
            <person name="Pearson M."/>
            <person name="Poon T.W."/>
            <person name="Priest M."/>
            <person name="Roberts A."/>
            <person name="Saif S."/>
            <person name="Shea T."/>
            <person name="Sisk P."/>
            <person name="Sykes S."/>
            <person name="Wortman J."/>
            <person name="Nusbaum C."/>
            <person name="Birren B."/>
        </authorList>
    </citation>
    <scope>NUCLEOTIDE SEQUENCE [LARGE SCALE GENOMIC DNA]</scope>
    <source>
        <strain evidence="3 4">CBS 101466</strain>
    </source>
</reference>